<keyword evidence="5" id="KW-0508">mRNA splicing</keyword>
<feature type="compositionally biased region" description="Basic residues" evidence="8">
    <location>
        <begin position="81"/>
        <end position="90"/>
    </location>
</feature>
<dbReference type="GO" id="GO:0030018">
    <property type="term" value="C:Z disc"/>
    <property type="evidence" value="ECO:0007669"/>
    <property type="project" value="UniProtKB-SubCell"/>
</dbReference>
<dbReference type="InterPro" id="IPR047313">
    <property type="entry name" value="SMN_C"/>
</dbReference>
<dbReference type="SUPFAM" id="SSF63748">
    <property type="entry name" value="Tudor/PWWP/MBT"/>
    <property type="match status" value="1"/>
</dbReference>
<reference evidence="11" key="1">
    <citation type="submission" date="2022-11" db="UniProtKB">
        <authorList>
            <consortium name="WormBaseParasite"/>
        </authorList>
    </citation>
    <scope>IDENTIFICATION</scope>
</reference>
<dbReference type="Pfam" id="PF06212">
    <property type="entry name" value="GRIM-19"/>
    <property type="match status" value="1"/>
</dbReference>
<dbReference type="GO" id="GO:0097504">
    <property type="term" value="C:Gemini of Cajal bodies"/>
    <property type="evidence" value="ECO:0007669"/>
    <property type="project" value="UniProtKB-SubCell"/>
</dbReference>
<name>A0A914WYY4_9BILA</name>
<evidence type="ECO:0000256" key="1">
    <source>
        <dbReference type="ARBA" id="ARBA00004216"/>
    </source>
</evidence>
<dbReference type="PROSITE" id="PS50304">
    <property type="entry name" value="TUDOR"/>
    <property type="match status" value="1"/>
</dbReference>
<organism evidence="10 11">
    <name type="scientific">Plectus sambesii</name>
    <dbReference type="NCBI Taxonomy" id="2011161"/>
    <lineage>
        <taxon>Eukaryota</taxon>
        <taxon>Metazoa</taxon>
        <taxon>Ecdysozoa</taxon>
        <taxon>Nematoda</taxon>
        <taxon>Chromadorea</taxon>
        <taxon>Plectida</taxon>
        <taxon>Plectina</taxon>
        <taxon>Plectoidea</taxon>
        <taxon>Plectidae</taxon>
        <taxon>Plectus</taxon>
    </lineage>
</organism>
<dbReference type="SMART" id="SM00333">
    <property type="entry name" value="TUDOR"/>
    <property type="match status" value="1"/>
</dbReference>
<accession>A0A914WYY4</accession>
<evidence type="ECO:0000256" key="8">
    <source>
        <dbReference type="SAM" id="MobiDB-lite"/>
    </source>
</evidence>
<evidence type="ECO:0000256" key="4">
    <source>
        <dbReference type="ARBA" id="ARBA00022664"/>
    </source>
</evidence>
<proteinExistence type="inferred from homology"/>
<dbReference type="InterPro" id="IPR040424">
    <property type="entry name" value="Smn1"/>
</dbReference>
<feature type="compositionally biased region" description="Acidic residues" evidence="8">
    <location>
        <begin position="210"/>
        <end position="229"/>
    </location>
</feature>
<dbReference type="PANTHER" id="PTHR39267">
    <property type="entry name" value="SURVIVAL MOTOR NEURON-LIKE PROTEIN 1"/>
    <property type="match status" value="1"/>
</dbReference>
<dbReference type="InterPro" id="IPR009346">
    <property type="entry name" value="GRIM-19"/>
</dbReference>
<evidence type="ECO:0000259" key="9">
    <source>
        <dbReference type="PROSITE" id="PS50304"/>
    </source>
</evidence>
<dbReference type="GO" id="GO:0003723">
    <property type="term" value="F:RNA binding"/>
    <property type="evidence" value="ECO:0007669"/>
    <property type="project" value="InterPro"/>
</dbReference>
<dbReference type="CDD" id="cd22851">
    <property type="entry name" value="SMN_N"/>
    <property type="match status" value="1"/>
</dbReference>
<dbReference type="CDD" id="cd21182">
    <property type="entry name" value="Tudor_SMN_SPF30-like"/>
    <property type="match status" value="1"/>
</dbReference>
<keyword evidence="6" id="KW-0539">Nucleus</keyword>
<evidence type="ECO:0000256" key="3">
    <source>
        <dbReference type="ARBA" id="ARBA00005371"/>
    </source>
</evidence>
<dbReference type="WBParaSite" id="PSAMB.scaffold564size47081.g7080.t1">
    <property type="protein sequence ID" value="PSAMB.scaffold564size47081.g7080.t1"/>
    <property type="gene ID" value="PSAMB.scaffold564size47081.g7080"/>
</dbReference>
<feature type="region of interest" description="Disordered" evidence="8">
    <location>
        <begin position="206"/>
        <end position="244"/>
    </location>
</feature>
<dbReference type="GO" id="GO:0006397">
    <property type="term" value="P:mRNA processing"/>
    <property type="evidence" value="ECO:0007669"/>
    <property type="project" value="UniProtKB-KW"/>
</dbReference>
<dbReference type="InterPro" id="IPR010304">
    <property type="entry name" value="SMN_Tudor"/>
</dbReference>
<sequence>MASSDGHGTSSGAESHSVVFSRGDASDDIWDDTALIEAYDRAVGLAYDAVNAAIRDSGDEELPKASHKKSSQRATDSSNRQLKKTNRAGRRAKKWKVGDLCFAPYSEDGEYYDALVKSLDSANDRCSVEFIGYNEVEHVALSSICKYGTQGALVLTPSPTTSHRPAKKRSRLAHYPPPSSSAVTVVASTSAVYRDSLNAVVRKKFRRDDDDAEEGELSADDDDDADEEQRDAPTSSVPRAVPVSHARFAGAASGGVARHSPIPLLAPPPPPAFADLPACSDQEALSSMLMSWYMSGYHTGYYQALQDARKKKVRKDGRDGHWLKLLRDNRDIENDLMKDVPGWKTGTWYGEPVYFTLGDKWWDPTRFETMAHSEFNVSNRHIMWKHHSEYAGPHWYDKFLPEVVNKYIW</sequence>
<evidence type="ECO:0000313" key="10">
    <source>
        <dbReference type="Proteomes" id="UP000887566"/>
    </source>
</evidence>
<dbReference type="Gene3D" id="3.40.190.10">
    <property type="entry name" value="Periplasmic binding protein-like II"/>
    <property type="match status" value="1"/>
</dbReference>
<dbReference type="Pfam" id="PF06003">
    <property type="entry name" value="SMN_Tudor"/>
    <property type="match status" value="1"/>
</dbReference>
<feature type="region of interest" description="Disordered" evidence="8">
    <location>
        <begin position="156"/>
        <end position="181"/>
    </location>
</feature>
<evidence type="ECO:0000256" key="7">
    <source>
        <dbReference type="ARBA" id="ARBA00034695"/>
    </source>
</evidence>
<dbReference type="Gene3D" id="2.30.30.140">
    <property type="match status" value="1"/>
</dbReference>
<dbReference type="GO" id="GO:0008380">
    <property type="term" value="P:RNA splicing"/>
    <property type="evidence" value="ECO:0007669"/>
    <property type="project" value="UniProtKB-KW"/>
</dbReference>
<dbReference type="AlphaFoldDB" id="A0A914WYY4"/>
<feature type="region of interest" description="Disordered" evidence="8">
    <location>
        <begin position="57"/>
        <end position="90"/>
    </location>
</feature>
<dbReference type="Pfam" id="PF20636">
    <property type="entry name" value="SMN_G2-BD"/>
    <property type="match status" value="1"/>
</dbReference>
<keyword evidence="10" id="KW-1185">Reference proteome</keyword>
<comment type="similarity">
    <text evidence="3">Belongs to the SMN family.</text>
</comment>
<dbReference type="Proteomes" id="UP000887566">
    <property type="component" value="Unplaced"/>
</dbReference>
<feature type="domain" description="Tudor" evidence="9">
    <location>
        <begin position="94"/>
        <end position="154"/>
    </location>
</feature>
<evidence type="ECO:0000256" key="5">
    <source>
        <dbReference type="ARBA" id="ARBA00023187"/>
    </source>
</evidence>
<dbReference type="GO" id="GO:0015030">
    <property type="term" value="C:Cajal body"/>
    <property type="evidence" value="ECO:0007669"/>
    <property type="project" value="UniProtKB-SubCell"/>
</dbReference>
<protein>
    <submittedName>
        <fullName evidence="11">NADH dehydrogenase [ubiquinone] 1 alpha subcomplex subunit 13</fullName>
    </submittedName>
</protein>
<evidence type="ECO:0000313" key="11">
    <source>
        <dbReference type="WBParaSite" id="PSAMB.scaffold564size47081.g7080.t1"/>
    </source>
</evidence>
<dbReference type="CDD" id="cd22852">
    <property type="entry name" value="SMN_C"/>
    <property type="match status" value="1"/>
</dbReference>
<dbReference type="InterPro" id="IPR002999">
    <property type="entry name" value="Tudor"/>
</dbReference>
<dbReference type="InterPro" id="IPR049481">
    <property type="entry name" value="SMN_G2-BD"/>
</dbReference>
<dbReference type="PANTHER" id="PTHR39267:SF1">
    <property type="entry name" value="SURVIVAL MOTOR NEURON PROTEIN"/>
    <property type="match status" value="1"/>
</dbReference>
<dbReference type="Pfam" id="PF20635">
    <property type="entry name" value="SMN_YG-box"/>
    <property type="match status" value="1"/>
</dbReference>
<comment type="subcellular location">
    <subcellularLocation>
        <location evidence="1">Cytoplasm</location>
        <location evidence="1">Myofibril</location>
        <location evidence="1">Sarcomere</location>
        <location evidence="1">Z line</location>
    </subcellularLocation>
    <subcellularLocation>
        <location evidence="2">Nucleus</location>
        <location evidence="2">Cajal body</location>
    </subcellularLocation>
    <subcellularLocation>
        <location evidence="7">Nucleus</location>
        <location evidence="7">Gem</location>
    </subcellularLocation>
</comment>
<keyword evidence="4" id="KW-0507">mRNA processing</keyword>
<evidence type="ECO:0000256" key="2">
    <source>
        <dbReference type="ARBA" id="ARBA00004408"/>
    </source>
</evidence>
<evidence type="ECO:0000256" key="6">
    <source>
        <dbReference type="ARBA" id="ARBA00023242"/>
    </source>
</evidence>